<dbReference type="SUPFAM" id="SSF48008">
    <property type="entry name" value="GntR ligand-binding domain-like"/>
    <property type="match status" value="1"/>
</dbReference>
<dbReference type="Proteomes" id="UP000294692">
    <property type="component" value="Unassembled WGS sequence"/>
</dbReference>
<dbReference type="InterPro" id="IPR036388">
    <property type="entry name" value="WH-like_DNA-bd_sf"/>
</dbReference>
<feature type="domain" description="HTH gntR-type" evidence="4">
    <location>
        <begin position="14"/>
        <end position="72"/>
    </location>
</feature>
<dbReference type="Gene3D" id="1.20.120.530">
    <property type="entry name" value="GntR ligand-binding domain-like"/>
    <property type="match status" value="1"/>
</dbReference>
<proteinExistence type="predicted"/>
<keyword evidence="1" id="KW-0805">Transcription regulation</keyword>
<dbReference type="SUPFAM" id="SSF46785">
    <property type="entry name" value="Winged helix' DNA-binding domain"/>
    <property type="match status" value="1"/>
</dbReference>
<dbReference type="SMART" id="SM00895">
    <property type="entry name" value="FCD"/>
    <property type="match status" value="1"/>
</dbReference>
<dbReference type="SMART" id="SM00345">
    <property type="entry name" value="HTH_GNTR"/>
    <property type="match status" value="1"/>
</dbReference>
<evidence type="ECO:0000256" key="3">
    <source>
        <dbReference type="ARBA" id="ARBA00023163"/>
    </source>
</evidence>
<evidence type="ECO:0000256" key="1">
    <source>
        <dbReference type="ARBA" id="ARBA00023015"/>
    </source>
</evidence>
<dbReference type="EMBL" id="SMBX01000001">
    <property type="protein sequence ID" value="TCV02937.1"/>
    <property type="molecule type" value="Genomic_DNA"/>
</dbReference>
<dbReference type="Pfam" id="PF00392">
    <property type="entry name" value="GntR"/>
    <property type="match status" value="1"/>
</dbReference>
<evidence type="ECO:0000256" key="2">
    <source>
        <dbReference type="ARBA" id="ARBA00023125"/>
    </source>
</evidence>
<dbReference type="InterPro" id="IPR036390">
    <property type="entry name" value="WH_DNA-bd_sf"/>
</dbReference>
<dbReference type="Pfam" id="PF07729">
    <property type="entry name" value="FCD"/>
    <property type="match status" value="1"/>
</dbReference>
<dbReference type="GO" id="GO:0003700">
    <property type="term" value="F:DNA-binding transcription factor activity"/>
    <property type="evidence" value="ECO:0007669"/>
    <property type="project" value="InterPro"/>
</dbReference>
<dbReference type="Gene3D" id="1.10.10.10">
    <property type="entry name" value="Winged helix-like DNA-binding domain superfamily/Winged helix DNA-binding domain"/>
    <property type="match status" value="1"/>
</dbReference>
<evidence type="ECO:0000259" key="5">
    <source>
        <dbReference type="SMART" id="SM00895"/>
    </source>
</evidence>
<feature type="domain" description="GntR C-terminal" evidence="5">
    <location>
        <begin position="82"/>
        <end position="207"/>
    </location>
</feature>
<comment type="caution">
    <text evidence="6">The sequence shown here is derived from an EMBL/GenBank/DDBJ whole genome shotgun (WGS) entry which is preliminary data.</text>
</comment>
<evidence type="ECO:0000313" key="7">
    <source>
        <dbReference type="Proteomes" id="UP000294692"/>
    </source>
</evidence>
<dbReference type="OrthoDB" id="8903404at2"/>
<dbReference type="AlphaFoldDB" id="A0A4R3VC94"/>
<dbReference type="PANTHER" id="PTHR43537:SF49">
    <property type="entry name" value="TRANSCRIPTIONAL REGULATORY PROTEIN"/>
    <property type="match status" value="1"/>
</dbReference>
<gene>
    <name evidence="6" type="ORF">EV686_101396</name>
</gene>
<dbReference type="InterPro" id="IPR000524">
    <property type="entry name" value="Tscrpt_reg_HTH_GntR"/>
</dbReference>
<sequence>MKHDSGNHATLASIVGSLEADIIFGRLRPHQELVEDTLMARFDAKRHVVRSAIQALVDRHIVIKPRARSARVKDFTPREVDELYAMRALLQREAVNLMPFPVDGAALQALRALHEEYAEAALGGADPLQIHQLNDRFHQQLFALCGNETLCKAISFYTEATNPIRSYGITDKAWLTQAIGEHAAMLDAMETQNRATLADLVVQHMQPTRLRWESLHGAA</sequence>
<keyword evidence="2" id="KW-0238">DNA-binding</keyword>
<reference evidence="6 7" key="1">
    <citation type="submission" date="2019-03" db="EMBL/GenBank/DDBJ databases">
        <title>Genomic Encyclopedia of Type Strains, Phase IV (KMG-IV): sequencing the most valuable type-strain genomes for metagenomic binning, comparative biology and taxonomic classification.</title>
        <authorList>
            <person name="Goeker M."/>
        </authorList>
    </citation>
    <scope>NUCLEOTIDE SEQUENCE [LARGE SCALE GENOMIC DNA]</scope>
    <source>
        <strain evidence="6 7">DSM 100048</strain>
    </source>
</reference>
<evidence type="ECO:0000313" key="6">
    <source>
        <dbReference type="EMBL" id="TCV02937.1"/>
    </source>
</evidence>
<keyword evidence="3" id="KW-0804">Transcription</keyword>
<dbReference type="InterPro" id="IPR011711">
    <property type="entry name" value="GntR_C"/>
</dbReference>
<name>A0A4R3VC94_9BURK</name>
<dbReference type="GO" id="GO:0003677">
    <property type="term" value="F:DNA binding"/>
    <property type="evidence" value="ECO:0007669"/>
    <property type="project" value="UniProtKB-KW"/>
</dbReference>
<organism evidence="6 7">
    <name type="scientific">Paracandidimonas soli</name>
    <dbReference type="NCBI Taxonomy" id="1917182"/>
    <lineage>
        <taxon>Bacteria</taxon>
        <taxon>Pseudomonadati</taxon>
        <taxon>Pseudomonadota</taxon>
        <taxon>Betaproteobacteria</taxon>
        <taxon>Burkholderiales</taxon>
        <taxon>Alcaligenaceae</taxon>
        <taxon>Paracandidimonas</taxon>
    </lineage>
</organism>
<dbReference type="RefSeq" id="WP_132472914.1">
    <property type="nucleotide sequence ID" value="NZ_JBEBWM010000007.1"/>
</dbReference>
<dbReference type="PANTHER" id="PTHR43537">
    <property type="entry name" value="TRANSCRIPTIONAL REGULATOR, GNTR FAMILY"/>
    <property type="match status" value="1"/>
</dbReference>
<protein>
    <submittedName>
        <fullName evidence="6">GntR family transcriptional regulator</fullName>
    </submittedName>
</protein>
<dbReference type="InterPro" id="IPR008920">
    <property type="entry name" value="TF_FadR/GntR_C"/>
</dbReference>
<evidence type="ECO:0000259" key="4">
    <source>
        <dbReference type="SMART" id="SM00345"/>
    </source>
</evidence>
<accession>A0A4R3VC94</accession>
<keyword evidence="7" id="KW-1185">Reference proteome</keyword>